<name>A0A221SKX1_9VIBR</name>
<keyword evidence="2" id="KW-1133">Transmembrane helix</keyword>
<keyword evidence="2" id="KW-0472">Membrane</keyword>
<dbReference type="PROSITE" id="PS51257">
    <property type="entry name" value="PROKAR_LIPOPROTEIN"/>
    <property type="match status" value="1"/>
</dbReference>
<sequence>MKLRVLISFSPVLLAASLAALSVLACGAPSAFAQDNLVPQSTSATAVSPAPAESSAAADVESPTLPTLAESHTTKRGSSIILFDQSGSMGRYDPLVISKIWLQTMARTFAGTHDVVLVGFDADAHAPIPLAIGPDADMGVVQERLNQIKTRGKVTDLESPFRFLAGLKSLDDIDLILIISDGKPEIWDHKLAYLSPQVLVDPRYGDLKTRFEQMQAAGTSLSDTLNDLGPQFQRRNLDLIAAGLAQLPAEIGKKTVFWDMSADSAYLHDWAQALGAEYMPARIDEQENSVKHLLDALLKLQSKTSDLVKEPLPGDLQSRIDAVLSVVQAAEQQYLANGPPREPMLPGVSPASEQDPLAQSLLPANPATDGAAQNAPDRAQTIVYPADRQPLSEMISGAVLDKAHKNSREANLFASVVIILGLILISASLTWLMGRARILAVYAFRSATQEAQPPTAPPPVPIDKKTSPQVG</sequence>
<keyword evidence="3" id="KW-0732">Signal</keyword>
<reference evidence="4" key="1">
    <citation type="submission" date="2008-07" db="EMBL/GenBank/DDBJ databases">
        <title>Analysis of genes from marine vibrio MV-1 putatively involved in magnetosome formation.</title>
        <authorList>
            <person name="Trubitsyn D."/>
            <person name="French C."/>
            <person name="Staniland S."/>
            <person name="Ward B."/>
        </authorList>
    </citation>
    <scope>NUCLEOTIDE SEQUENCE</scope>
    <source>
        <strain evidence="4">MV-1</strain>
    </source>
</reference>
<dbReference type="EMBL" id="EU921415">
    <property type="protein sequence ID" value="ASN76812.1"/>
    <property type="molecule type" value="Genomic_DNA"/>
</dbReference>
<feature type="signal peptide" evidence="3">
    <location>
        <begin position="1"/>
        <end position="33"/>
    </location>
</feature>
<evidence type="ECO:0000256" key="3">
    <source>
        <dbReference type="SAM" id="SignalP"/>
    </source>
</evidence>
<feature type="region of interest" description="Disordered" evidence="1">
    <location>
        <begin position="336"/>
        <end position="355"/>
    </location>
</feature>
<dbReference type="SUPFAM" id="SSF53300">
    <property type="entry name" value="vWA-like"/>
    <property type="match status" value="1"/>
</dbReference>
<protein>
    <recommendedName>
        <fullName evidence="5">VWFA domain-containing protein</fullName>
    </recommendedName>
</protein>
<feature type="transmembrane region" description="Helical" evidence="2">
    <location>
        <begin position="412"/>
        <end position="432"/>
    </location>
</feature>
<dbReference type="Gene3D" id="3.40.50.410">
    <property type="entry name" value="von Willebrand factor, type A domain"/>
    <property type="match status" value="1"/>
</dbReference>
<feature type="compositionally biased region" description="Low complexity" evidence="1">
    <location>
        <begin position="44"/>
        <end position="62"/>
    </location>
</feature>
<accession>A0A221SKX1</accession>
<feature type="chain" id="PRO_5011288258" description="VWFA domain-containing protein" evidence="3">
    <location>
        <begin position="34"/>
        <end position="471"/>
    </location>
</feature>
<proteinExistence type="predicted"/>
<evidence type="ECO:0000313" key="4">
    <source>
        <dbReference type="EMBL" id="ASN76812.1"/>
    </source>
</evidence>
<feature type="compositionally biased region" description="Basic and acidic residues" evidence="1">
    <location>
        <begin position="462"/>
        <end position="471"/>
    </location>
</feature>
<feature type="region of interest" description="Disordered" evidence="1">
    <location>
        <begin position="450"/>
        <end position="471"/>
    </location>
</feature>
<evidence type="ECO:0000256" key="2">
    <source>
        <dbReference type="SAM" id="Phobius"/>
    </source>
</evidence>
<evidence type="ECO:0008006" key="5">
    <source>
        <dbReference type="Google" id="ProtNLM"/>
    </source>
</evidence>
<feature type="region of interest" description="Disordered" evidence="1">
    <location>
        <begin position="44"/>
        <end position="72"/>
    </location>
</feature>
<organism evidence="4">
    <name type="scientific">Vibrio sp. MV-1</name>
    <dbReference type="NCBI Taxonomy" id="632142"/>
    <lineage>
        <taxon>Bacteria</taxon>
        <taxon>Pseudomonadati</taxon>
        <taxon>Pseudomonadota</taxon>
        <taxon>Gammaproteobacteria</taxon>
        <taxon>Vibrionales</taxon>
        <taxon>Vibrionaceae</taxon>
        <taxon>Vibrio</taxon>
    </lineage>
</organism>
<evidence type="ECO:0000256" key="1">
    <source>
        <dbReference type="SAM" id="MobiDB-lite"/>
    </source>
</evidence>
<dbReference type="AlphaFoldDB" id="A0A221SKX1"/>
<dbReference type="InterPro" id="IPR036465">
    <property type="entry name" value="vWFA_dom_sf"/>
</dbReference>
<keyword evidence="2" id="KW-0812">Transmembrane</keyword>